<proteinExistence type="predicted"/>
<reference evidence="1 2" key="1">
    <citation type="journal article" date="2010" name="J. Bacteriol.">
        <title>The genome of the amoeba symbiont 'Candidatus Amoebophilus asiaticus' reveals common mechanisms for host cell interaction among amoeba-associated bacteria.</title>
        <authorList>
            <person name="Schmitz-Esser S."/>
            <person name="Tischler P."/>
            <person name="Arnold R."/>
            <person name="Montanaro J."/>
            <person name="Wagner M."/>
            <person name="Rattei T."/>
            <person name="Horn M."/>
        </authorList>
    </citation>
    <scope>NUCLEOTIDE SEQUENCE [LARGE SCALE GENOMIC DNA]</scope>
    <source>
        <strain evidence="1 2">5a2</strain>
    </source>
</reference>
<dbReference type="EMBL" id="CP001102">
    <property type="protein sequence ID" value="ACE05814.1"/>
    <property type="molecule type" value="Genomic_DNA"/>
</dbReference>
<dbReference type="PANTHER" id="PTHR30289">
    <property type="entry name" value="UNCHARACTERIZED PROTEIN YBCL-RELATED"/>
    <property type="match status" value="1"/>
</dbReference>
<dbReference type="OrthoDB" id="9797506at2"/>
<dbReference type="STRING" id="452471.Aasi_0395"/>
<dbReference type="AlphaFoldDB" id="B3ERG2"/>
<dbReference type="CDD" id="cd00865">
    <property type="entry name" value="PEBP_bact_arch"/>
    <property type="match status" value="1"/>
</dbReference>
<protein>
    <recommendedName>
        <fullName evidence="3">YbhB/YbcL family Raf kinase inhibitor-like protein</fullName>
    </recommendedName>
</protein>
<accession>B3ERG2</accession>
<dbReference type="SUPFAM" id="SSF49777">
    <property type="entry name" value="PEBP-like"/>
    <property type="match status" value="1"/>
</dbReference>
<dbReference type="RefSeq" id="WP_012472574.1">
    <property type="nucleotide sequence ID" value="NC_010830.1"/>
</dbReference>
<keyword evidence="2" id="KW-1185">Reference proteome</keyword>
<dbReference type="Proteomes" id="UP000001227">
    <property type="component" value="Chromosome"/>
</dbReference>
<dbReference type="PANTHER" id="PTHR30289:SF1">
    <property type="entry name" value="PEBP (PHOSPHATIDYLETHANOLAMINE-BINDING PROTEIN) FAMILY PROTEIN"/>
    <property type="match status" value="1"/>
</dbReference>
<dbReference type="Gene3D" id="3.90.280.10">
    <property type="entry name" value="PEBP-like"/>
    <property type="match status" value="1"/>
</dbReference>
<dbReference type="KEGG" id="aas:Aasi_0395"/>
<evidence type="ECO:0008006" key="3">
    <source>
        <dbReference type="Google" id="ProtNLM"/>
    </source>
</evidence>
<dbReference type="NCBIfam" id="TIGR00481">
    <property type="entry name" value="YbhB/YbcL family Raf kinase inhibitor-like protein"/>
    <property type="match status" value="1"/>
</dbReference>
<evidence type="ECO:0000313" key="1">
    <source>
        <dbReference type="EMBL" id="ACE05814.1"/>
    </source>
</evidence>
<name>B3ERG2_AMOA5</name>
<gene>
    <name evidence="1" type="ordered locus">Aasi_0395</name>
</gene>
<dbReference type="Pfam" id="PF01161">
    <property type="entry name" value="PBP"/>
    <property type="match status" value="1"/>
</dbReference>
<evidence type="ECO:0000313" key="2">
    <source>
        <dbReference type="Proteomes" id="UP000001227"/>
    </source>
</evidence>
<dbReference type="InterPro" id="IPR005247">
    <property type="entry name" value="YbhB_YbcL/LppC-like"/>
</dbReference>
<sequence length="155" mass="17825">MDKFKLISPNFKNEGYIPSIFTCDGDNISPTLHWKDAPKETQSFVLIMEDPDAPKGTWYHWLLFNIPSHLHKIPEAVEQLPEGIKIGANSWGKLAYGGPCPPTGEHRYFFTLYALDYFLPLNDGASYQNIKEGMEGHILEQAQLIGKYEREYDWM</sequence>
<dbReference type="InterPro" id="IPR036610">
    <property type="entry name" value="PEBP-like_sf"/>
</dbReference>
<dbReference type="eggNOG" id="COG1881">
    <property type="taxonomic scope" value="Bacteria"/>
</dbReference>
<dbReference type="HOGENOM" id="CLU_083918_3_2_10"/>
<dbReference type="InterPro" id="IPR008914">
    <property type="entry name" value="PEBP"/>
</dbReference>
<organism evidence="1 2">
    <name type="scientific">Amoebophilus asiaticus (strain 5a2)</name>
    <dbReference type="NCBI Taxonomy" id="452471"/>
    <lineage>
        <taxon>Bacteria</taxon>
        <taxon>Pseudomonadati</taxon>
        <taxon>Bacteroidota</taxon>
        <taxon>Cytophagia</taxon>
        <taxon>Cytophagales</taxon>
        <taxon>Amoebophilaceae</taxon>
        <taxon>Candidatus Amoebophilus</taxon>
    </lineage>
</organism>